<accession>A0ACC4BS37</accession>
<organism evidence="1 2">
    <name type="scientific">Populus alba</name>
    <name type="common">White poplar</name>
    <dbReference type="NCBI Taxonomy" id="43335"/>
    <lineage>
        <taxon>Eukaryota</taxon>
        <taxon>Viridiplantae</taxon>
        <taxon>Streptophyta</taxon>
        <taxon>Embryophyta</taxon>
        <taxon>Tracheophyta</taxon>
        <taxon>Spermatophyta</taxon>
        <taxon>Magnoliopsida</taxon>
        <taxon>eudicotyledons</taxon>
        <taxon>Gunneridae</taxon>
        <taxon>Pentapetalae</taxon>
        <taxon>rosids</taxon>
        <taxon>fabids</taxon>
        <taxon>Malpighiales</taxon>
        <taxon>Salicaceae</taxon>
        <taxon>Saliceae</taxon>
        <taxon>Populus</taxon>
    </lineage>
</organism>
<reference evidence="1 2" key="1">
    <citation type="journal article" date="2024" name="Plant Biotechnol. J.">
        <title>Genome and CRISPR/Cas9 system of a widespread forest tree (Populus alba) in the world.</title>
        <authorList>
            <person name="Liu Y.J."/>
            <person name="Jiang P.F."/>
            <person name="Han X.M."/>
            <person name="Li X.Y."/>
            <person name="Wang H.M."/>
            <person name="Wang Y.J."/>
            <person name="Wang X.X."/>
            <person name="Zeng Q.Y."/>
        </authorList>
    </citation>
    <scope>NUCLEOTIDE SEQUENCE [LARGE SCALE GENOMIC DNA]</scope>
    <source>
        <strain evidence="2">cv. PAL-ZL1</strain>
    </source>
</reference>
<dbReference type="EMBL" id="RCHU02000009">
    <property type="protein sequence ID" value="KAL3580996.1"/>
    <property type="molecule type" value="Genomic_DNA"/>
</dbReference>
<protein>
    <submittedName>
        <fullName evidence="1">Uncharacterized protein</fullName>
    </submittedName>
</protein>
<comment type="caution">
    <text evidence="1">The sequence shown here is derived from an EMBL/GenBank/DDBJ whole genome shotgun (WGS) entry which is preliminary data.</text>
</comment>
<keyword evidence="2" id="KW-1185">Reference proteome</keyword>
<evidence type="ECO:0000313" key="1">
    <source>
        <dbReference type="EMBL" id="KAL3580996.1"/>
    </source>
</evidence>
<dbReference type="Proteomes" id="UP000309997">
    <property type="component" value="Unassembled WGS sequence"/>
</dbReference>
<name>A0ACC4BS37_POPAL</name>
<proteinExistence type="predicted"/>
<evidence type="ECO:0000313" key="2">
    <source>
        <dbReference type="Proteomes" id="UP000309997"/>
    </source>
</evidence>
<sequence>MPVSIYDSSIIVKSSSSSSSSTMRLTDFSGTPYWMAPESCEGLGFLFKKVFNGLPNVEERYEEAKALHDGTSSQITAGTDTDSVGPRMKTRRISGWKFNDVNSSLTQNSVLSQKMMQLLNFSVLEAKP</sequence>
<gene>
    <name evidence="1" type="ORF">D5086_018831</name>
</gene>